<protein>
    <submittedName>
        <fullName evidence="2">T9SS type A sorting domain-containing protein</fullName>
    </submittedName>
</protein>
<sequence>MITFKKLDHTKGHMKSKMLFLLPILFWISYGVALAQSGILSTGGETSSNSGTVSYSIGQTVYNNYYNENLSLIEGIQQPYQISIILKSEEPNENIKLNAYPNPSTDHITLKVTGHELRSLAYLFYNSLGQALATDLISEEETIIYTKDLSPASYFLVVTDKKSIIKTFKILKK</sequence>
<dbReference type="EMBL" id="JACYTQ010000009">
    <property type="protein sequence ID" value="MBD8490976.1"/>
    <property type="molecule type" value="Genomic_DNA"/>
</dbReference>
<dbReference type="InterPro" id="IPR026444">
    <property type="entry name" value="Secre_tail"/>
</dbReference>
<organism evidence="2 3">
    <name type="scientific">Echinicola arenosa</name>
    <dbReference type="NCBI Taxonomy" id="2774144"/>
    <lineage>
        <taxon>Bacteria</taxon>
        <taxon>Pseudomonadati</taxon>
        <taxon>Bacteroidota</taxon>
        <taxon>Cytophagia</taxon>
        <taxon>Cytophagales</taxon>
        <taxon>Cyclobacteriaceae</taxon>
        <taxon>Echinicola</taxon>
    </lineage>
</organism>
<proteinExistence type="predicted"/>
<evidence type="ECO:0000313" key="2">
    <source>
        <dbReference type="EMBL" id="MBD8490976.1"/>
    </source>
</evidence>
<feature type="domain" description="Secretion system C-terminal sorting" evidence="1">
    <location>
        <begin position="100"/>
        <end position="169"/>
    </location>
</feature>
<name>A0ABR9AQA9_9BACT</name>
<dbReference type="Proteomes" id="UP000647133">
    <property type="component" value="Unassembled WGS sequence"/>
</dbReference>
<accession>A0ABR9AQA9</accession>
<evidence type="ECO:0000259" key="1">
    <source>
        <dbReference type="Pfam" id="PF18962"/>
    </source>
</evidence>
<reference evidence="2 3" key="1">
    <citation type="submission" date="2020-09" db="EMBL/GenBank/DDBJ databases">
        <title>Echinicola sp. CAU 1574 isolated from sand of Sido Beach.</title>
        <authorList>
            <person name="Kim W."/>
        </authorList>
    </citation>
    <scope>NUCLEOTIDE SEQUENCE [LARGE SCALE GENOMIC DNA]</scope>
    <source>
        <strain evidence="2 3">CAU 1574</strain>
    </source>
</reference>
<dbReference type="RefSeq" id="WP_192011850.1">
    <property type="nucleotide sequence ID" value="NZ_JACYTQ010000009.1"/>
</dbReference>
<comment type="caution">
    <text evidence="2">The sequence shown here is derived from an EMBL/GenBank/DDBJ whole genome shotgun (WGS) entry which is preliminary data.</text>
</comment>
<dbReference type="NCBIfam" id="TIGR04183">
    <property type="entry name" value="Por_Secre_tail"/>
    <property type="match status" value="1"/>
</dbReference>
<dbReference type="Pfam" id="PF18962">
    <property type="entry name" value="Por_Secre_tail"/>
    <property type="match status" value="1"/>
</dbReference>
<keyword evidence="3" id="KW-1185">Reference proteome</keyword>
<evidence type="ECO:0000313" key="3">
    <source>
        <dbReference type="Proteomes" id="UP000647133"/>
    </source>
</evidence>
<gene>
    <name evidence="2" type="ORF">IFO69_19645</name>
</gene>